<dbReference type="InterPro" id="IPR008937">
    <property type="entry name" value="Ras-like_GEF"/>
</dbReference>
<dbReference type="GO" id="GO:0005886">
    <property type="term" value="C:plasma membrane"/>
    <property type="evidence" value="ECO:0007669"/>
    <property type="project" value="TreeGrafter"/>
</dbReference>
<feature type="region of interest" description="Disordered" evidence="5">
    <location>
        <begin position="428"/>
        <end position="465"/>
    </location>
</feature>
<evidence type="ECO:0000256" key="2">
    <source>
        <dbReference type="ARBA" id="ARBA00022658"/>
    </source>
</evidence>
<dbReference type="InterPro" id="IPR000626">
    <property type="entry name" value="Ubiquitin-like_dom"/>
</dbReference>
<keyword evidence="2 4" id="KW-0344">Guanine-nucleotide releasing factor</keyword>
<dbReference type="CDD" id="cd14377">
    <property type="entry name" value="UBA1_Rad23"/>
    <property type="match status" value="1"/>
</dbReference>
<dbReference type="GO" id="GO:0005085">
    <property type="term" value="F:guanyl-nucleotide exchange factor activity"/>
    <property type="evidence" value="ECO:0007669"/>
    <property type="project" value="UniProtKB-KW"/>
</dbReference>
<dbReference type="PANTHER" id="PTHR23113">
    <property type="entry name" value="GUANINE NUCLEOTIDE EXCHANGE FACTOR"/>
    <property type="match status" value="1"/>
</dbReference>
<dbReference type="InterPro" id="IPR004806">
    <property type="entry name" value="Rad23"/>
</dbReference>
<accession>P79370</accession>
<evidence type="ECO:0000256" key="3">
    <source>
        <dbReference type="ARBA" id="ARBA00022942"/>
    </source>
</evidence>
<dbReference type="NCBIfam" id="TIGR00601">
    <property type="entry name" value="rad23"/>
    <property type="match status" value="1"/>
</dbReference>
<feature type="compositionally biased region" description="Polar residues" evidence="5">
    <location>
        <begin position="213"/>
        <end position="222"/>
    </location>
</feature>
<evidence type="ECO:0000259" key="8">
    <source>
        <dbReference type="PROSITE" id="PS50053"/>
    </source>
</evidence>
<dbReference type="FunFam" id="1.10.8.10:FF:000003">
    <property type="entry name" value="UV excision repair protein RAD23 homolog"/>
    <property type="match status" value="1"/>
</dbReference>
<dbReference type="InterPro" id="IPR009060">
    <property type="entry name" value="UBA-like_sf"/>
</dbReference>
<dbReference type="SMART" id="SM00147">
    <property type="entry name" value="RasGEF"/>
    <property type="match status" value="1"/>
</dbReference>
<feature type="compositionally biased region" description="Low complexity" evidence="5">
    <location>
        <begin position="447"/>
        <end position="465"/>
    </location>
</feature>
<dbReference type="Gene3D" id="1.10.10.540">
    <property type="entry name" value="XPC-binding domain"/>
    <property type="match status" value="1"/>
</dbReference>
<dbReference type="PANTHER" id="PTHR23113:SF223">
    <property type="entry name" value="RAL-GDS-RELATED PROTEIN"/>
    <property type="match status" value="1"/>
</dbReference>
<evidence type="ECO:0000259" key="7">
    <source>
        <dbReference type="PROSITE" id="PS50030"/>
    </source>
</evidence>
<evidence type="ECO:0000259" key="6">
    <source>
        <dbReference type="PROSITE" id="PS50009"/>
    </source>
</evidence>
<dbReference type="GO" id="GO:0003684">
    <property type="term" value="F:damaged DNA binding"/>
    <property type="evidence" value="ECO:0007669"/>
    <property type="project" value="InterPro"/>
</dbReference>
<dbReference type="InterPro" id="IPR023578">
    <property type="entry name" value="Ras_GEF_dom_sf"/>
</dbReference>
<dbReference type="CDD" id="cd00155">
    <property type="entry name" value="RasGEF"/>
    <property type="match status" value="1"/>
</dbReference>
<dbReference type="AlphaFoldDB" id="P79370"/>
<dbReference type="SUPFAM" id="SSF54236">
    <property type="entry name" value="Ubiquitin-like"/>
    <property type="match status" value="1"/>
</dbReference>
<sequence length="748" mass="81214">MAVTITLKTLQQQTFKIRMEPEETVKVLKEKIEAEKGRDAFPVAGQKLIYAGKILSDDVPIRDYRIDEKNFVVVMVTKAKAGQGSSAPPEASPTAAPESSATSPAAPASGMSHPPPATREDKSPSEESAPTTSPESVSGSVPSSGSSGREEDAASTLVTGSEYETMLTEIMSMGYERERVVAALRASYNNPHRAVEYLLTGIPGSPEPEHGSVQESQVSEQPATEAGENPLEFLRDQPQFQNMRQVIQQNPALLPALLRHCQLPSLHCCSQLLASLGFGGVSTLHLAEVCPLRSLQPGTGAKLEESLVPAPPGRTIAHLSTLLCSYGDFSTVPYFLDQIFHSNMASFLGRCRDLYKAELHGNTSLPLLKMKVGCKPVSLPGGDLGTQVYFLYALPGHTQHPEAKADAPALRAGPAPFRALALEPAAAPLAQPGPAPEPGPASPWGLPPCAQSAPGPAPQASSGWAGTAEELPGAEMVDITAFSPRTMAEQLTLLDAELFQKVVPFHCLGSVWTKSNKRGKEHLASTVHATVQQFNCVTNCVVTTCLGDPSMKATDRARVVEHWIKVAKECQTLRNVSSAHAILTALQTSPICRLQETWGEVSSKSCKKFERLCEKDNGLSRDRLTKKGAFKLAAREKNPQRAQMRLRKQQKGVVPFLGTYLKYLVMLDTVMGDSVHQADVSFQKLNKEMKVLQEIQLLQVAASKYYFKRDEEFGVWFRSVEFLTEKESYALSRQLEPPVKKPTAASRP</sequence>
<dbReference type="SUPFAM" id="SSF46934">
    <property type="entry name" value="UBA-like"/>
    <property type="match status" value="1"/>
</dbReference>
<feature type="domain" description="Ubiquitin-like" evidence="8">
    <location>
        <begin position="3"/>
        <end position="81"/>
    </location>
</feature>
<keyword evidence="3" id="KW-0647">Proteasome</keyword>
<evidence type="ECO:0000256" key="5">
    <source>
        <dbReference type="SAM" id="MobiDB-lite"/>
    </source>
</evidence>
<dbReference type="SMART" id="SM00213">
    <property type="entry name" value="UBQ"/>
    <property type="match status" value="1"/>
</dbReference>
<dbReference type="GO" id="GO:0000502">
    <property type="term" value="C:proteasome complex"/>
    <property type="evidence" value="ECO:0007669"/>
    <property type="project" value="UniProtKB-KW"/>
</dbReference>
<dbReference type="FunFam" id="3.10.20.90:FF:000053">
    <property type="entry name" value="UV excision repair protein RAD23 homolog A"/>
    <property type="match status" value="1"/>
</dbReference>
<dbReference type="InterPro" id="IPR015360">
    <property type="entry name" value="XPC-bd"/>
</dbReference>
<feature type="compositionally biased region" description="Pro residues" evidence="5">
    <location>
        <begin position="431"/>
        <end position="441"/>
    </location>
</feature>
<dbReference type="InterPro" id="IPR015940">
    <property type="entry name" value="UBA"/>
</dbReference>
<evidence type="ECO:0000256" key="1">
    <source>
        <dbReference type="ARBA" id="ARBA00009878"/>
    </source>
</evidence>
<dbReference type="Pfam" id="PF00617">
    <property type="entry name" value="RasGEF"/>
    <property type="match status" value="1"/>
</dbReference>
<dbReference type="PROSITE" id="PS50030">
    <property type="entry name" value="UBA"/>
    <property type="match status" value="1"/>
</dbReference>
<comment type="similarity">
    <text evidence="1">Belongs to the RAD23 family.</text>
</comment>
<dbReference type="KEGG" id="ocu:100009238"/>
<proteinExistence type="evidence at transcript level"/>
<dbReference type="Gene3D" id="3.10.20.90">
    <property type="entry name" value="Phosphatidylinositol 3-kinase Catalytic Subunit, Chain A, domain 1"/>
    <property type="match status" value="1"/>
</dbReference>
<dbReference type="CDD" id="cd17126">
    <property type="entry name" value="Ubl_HR23A"/>
    <property type="match status" value="1"/>
</dbReference>
<dbReference type="InterPro" id="IPR029071">
    <property type="entry name" value="Ubiquitin-like_domsf"/>
</dbReference>
<dbReference type="PROSITE" id="PS50053">
    <property type="entry name" value="UBIQUITIN_2"/>
    <property type="match status" value="1"/>
</dbReference>
<dbReference type="GO" id="GO:0006289">
    <property type="term" value="P:nucleotide-excision repair"/>
    <property type="evidence" value="ECO:0007669"/>
    <property type="project" value="InterPro"/>
</dbReference>
<organism evidence="9">
    <name type="scientific">Oryctolagus cuniculus</name>
    <name type="common">Rabbit</name>
    <dbReference type="NCBI Taxonomy" id="9986"/>
    <lineage>
        <taxon>Eukaryota</taxon>
        <taxon>Metazoa</taxon>
        <taxon>Chordata</taxon>
        <taxon>Craniata</taxon>
        <taxon>Vertebrata</taxon>
        <taxon>Euteleostomi</taxon>
        <taxon>Mammalia</taxon>
        <taxon>Eutheria</taxon>
        <taxon>Euarchontoglires</taxon>
        <taxon>Glires</taxon>
        <taxon>Lagomorpha</taxon>
        <taxon>Leporidae</taxon>
        <taxon>Oryctolagus</taxon>
    </lineage>
</organism>
<gene>
    <name evidence="9" type="primary">rsc</name>
</gene>
<feature type="domain" description="Ras-GEF" evidence="6">
    <location>
        <begin position="483"/>
        <end position="738"/>
    </location>
</feature>
<evidence type="ECO:0000256" key="4">
    <source>
        <dbReference type="PROSITE-ProRule" id="PRU00168"/>
    </source>
</evidence>
<dbReference type="InterPro" id="IPR041811">
    <property type="entry name" value="RAD23A/B_UBA1"/>
</dbReference>
<dbReference type="Pfam" id="PF00240">
    <property type="entry name" value="ubiquitin"/>
    <property type="match status" value="1"/>
</dbReference>
<dbReference type="SUPFAM" id="SSF48366">
    <property type="entry name" value="Ras GEF"/>
    <property type="match status" value="1"/>
</dbReference>
<dbReference type="GO" id="GO:0007265">
    <property type="term" value="P:Ras protein signal transduction"/>
    <property type="evidence" value="ECO:0007669"/>
    <property type="project" value="TreeGrafter"/>
</dbReference>
<dbReference type="SMART" id="SM00165">
    <property type="entry name" value="UBA"/>
    <property type="match status" value="1"/>
</dbReference>
<dbReference type="GO" id="GO:0043161">
    <property type="term" value="P:proteasome-mediated ubiquitin-dependent protein catabolic process"/>
    <property type="evidence" value="ECO:0007669"/>
    <property type="project" value="InterPro"/>
</dbReference>
<dbReference type="InterPro" id="IPR001895">
    <property type="entry name" value="RASGEF_cat_dom"/>
</dbReference>
<feature type="region of interest" description="Disordered" evidence="5">
    <location>
        <begin position="80"/>
        <end position="160"/>
    </location>
</feature>
<feature type="domain" description="UBA" evidence="7">
    <location>
        <begin position="161"/>
        <end position="201"/>
    </location>
</feature>
<dbReference type="InterPro" id="IPR036353">
    <property type="entry name" value="XPC-bd_sf"/>
</dbReference>
<dbReference type="PROSITE" id="PS50009">
    <property type="entry name" value="RASGEF_CAT"/>
    <property type="match status" value="1"/>
</dbReference>
<dbReference type="EMBL" id="U82163">
    <property type="protein sequence ID" value="AAB48442.1"/>
    <property type="molecule type" value="mRNA"/>
</dbReference>
<dbReference type="OrthoDB" id="9537637at2759"/>
<evidence type="ECO:0000313" key="9">
    <source>
        <dbReference type="EMBL" id="AAB48442.1"/>
    </source>
</evidence>
<reference evidence="9" key="1">
    <citation type="journal article" date="1997" name="Oncogene">
        <title>rsc: a novel oncogene with structural and functional homology with the gene family of exchange factors for Ral.</title>
        <authorList>
            <person name="D'Adamo D.R."/>
            <person name="Novick S."/>
            <person name="Kahn J.M."/>
            <person name="Leonardi P."/>
            <person name="Pellicer A."/>
        </authorList>
    </citation>
    <scope>NUCLEOTIDE SEQUENCE</scope>
</reference>
<dbReference type="Pfam" id="PF09280">
    <property type="entry name" value="XPC-binding"/>
    <property type="match status" value="1"/>
</dbReference>
<dbReference type="Pfam" id="PF00627">
    <property type="entry name" value="UBA"/>
    <property type="match status" value="1"/>
</dbReference>
<dbReference type="SUPFAM" id="SSF101238">
    <property type="entry name" value="XPC-binding domain"/>
    <property type="match status" value="1"/>
</dbReference>
<dbReference type="InterPro" id="IPR036964">
    <property type="entry name" value="RASGEF_cat_dom_sf"/>
</dbReference>
<feature type="compositionally biased region" description="Low complexity" evidence="5">
    <location>
        <begin position="85"/>
        <end position="109"/>
    </location>
</feature>
<dbReference type="Gene3D" id="1.10.840.10">
    <property type="entry name" value="Ras guanine-nucleotide exchange factors catalytic domain"/>
    <property type="match status" value="1"/>
</dbReference>
<dbReference type="GeneID" id="100009238"/>
<name>P79370_RABIT</name>
<protein>
    <submittedName>
        <fullName evidence="9">Rsc protein</fullName>
    </submittedName>
</protein>
<dbReference type="RefSeq" id="NP_001075850.1">
    <property type="nucleotide sequence ID" value="NM_001082381.1"/>
</dbReference>
<feature type="region of interest" description="Disordered" evidence="5">
    <location>
        <begin position="202"/>
        <end position="227"/>
    </location>
</feature>
<dbReference type="Gene3D" id="1.10.8.10">
    <property type="entry name" value="DNA helicase RuvA subunit, C-terminal domain"/>
    <property type="match status" value="1"/>
</dbReference>
<feature type="compositionally biased region" description="Low complexity" evidence="5">
    <location>
        <begin position="126"/>
        <end position="147"/>
    </location>
</feature>